<reference evidence="4 5" key="1">
    <citation type="submission" date="2016-04" db="EMBL/GenBank/DDBJ databases">
        <title>A degradative enzymes factory behind the ericoid mycorrhizal symbiosis.</title>
        <authorList>
            <consortium name="DOE Joint Genome Institute"/>
            <person name="Martino E."/>
            <person name="Morin E."/>
            <person name="Grelet G."/>
            <person name="Kuo A."/>
            <person name="Kohler A."/>
            <person name="Daghino S."/>
            <person name="Barry K."/>
            <person name="Choi C."/>
            <person name="Cichocki N."/>
            <person name="Clum A."/>
            <person name="Copeland A."/>
            <person name="Hainaut M."/>
            <person name="Haridas S."/>
            <person name="Labutti K."/>
            <person name="Lindquist E."/>
            <person name="Lipzen A."/>
            <person name="Khouja H.-R."/>
            <person name="Murat C."/>
            <person name="Ohm R."/>
            <person name="Olson A."/>
            <person name="Spatafora J."/>
            <person name="Veneault-Fourrey C."/>
            <person name="Henrissat B."/>
            <person name="Grigoriev I."/>
            <person name="Martin F."/>
            <person name="Perotto S."/>
        </authorList>
    </citation>
    <scope>NUCLEOTIDE SEQUENCE [LARGE SCALE GENOMIC DNA]</scope>
    <source>
        <strain evidence="4 5">E</strain>
    </source>
</reference>
<feature type="compositionally biased region" description="Basic and acidic residues" evidence="1">
    <location>
        <begin position="308"/>
        <end position="333"/>
    </location>
</feature>
<keyword evidence="5" id="KW-1185">Reference proteome</keyword>
<dbReference type="CDD" id="cd02859">
    <property type="entry name" value="E_set_AMPKbeta_like_N"/>
    <property type="match status" value="1"/>
</dbReference>
<feature type="transmembrane region" description="Helical" evidence="2">
    <location>
        <begin position="834"/>
        <end position="851"/>
    </location>
</feature>
<feature type="compositionally biased region" description="Basic and acidic residues" evidence="1">
    <location>
        <begin position="635"/>
        <end position="654"/>
    </location>
</feature>
<evidence type="ECO:0000256" key="1">
    <source>
        <dbReference type="SAM" id="MobiDB-lite"/>
    </source>
</evidence>
<feature type="region of interest" description="Disordered" evidence="1">
    <location>
        <begin position="785"/>
        <end position="825"/>
    </location>
</feature>
<accession>A0A2J6SVW3</accession>
<dbReference type="InterPro" id="IPR014756">
    <property type="entry name" value="Ig_E-set"/>
</dbReference>
<keyword evidence="2" id="KW-0812">Transmembrane</keyword>
<dbReference type="AlphaFoldDB" id="A0A2J6SVW3"/>
<gene>
    <name evidence="4" type="ORF">K444DRAFT_633810</name>
</gene>
<dbReference type="Pfam" id="PF16561">
    <property type="entry name" value="AMPK1_CBM"/>
    <property type="match status" value="1"/>
</dbReference>
<feature type="region of interest" description="Disordered" evidence="1">
    <location>
        <begin position="506"/>
        <end position="536"/>
    </location>
</feature>
<dbReference type="RefSeq" id="XP_024731822.1">
    <property type="nucleotide sequence ID" value="XM_024883663.1"/>
</dbReference>
<feature type="transmembrane region" description="Helical" evidence="2">
    <location>
        <begin position="858"/>
        <end position="876"/>
    </location>
</feature>
<feature type="region of interest" description="Disordered" evidence="1">
    <location>
        <begin position="237"/>
        <end position="372"/>
    </location>
</feature>
<feature type="compositionally biased region" description="Polar residues" evidence="1">
    <location>
        <begin position="806"/>
        <end position="821"/>
    </location>
</feature>
<feature type="compositionally biased region" description="Basic and acidic residues" evidence="1">
    <location>
        <begin position="287"/>
        <end position="298"/>
    </location>
</feature>
<name>A0A2J6SVW3_9HELO</name>
<feature type="domain" description="AMP-activated protein kinase glycogen-binding" evidence="3">
    <location>
        <begin position="7"/>
        <end position="98"/>
    </location>
</feature>
<feature type="compositionally biased region" description="Basic and acidic residues" evidence="1">
    <location>
        <begin position="689"/>
        <end position="700"/>
    </location>
</feature>
<proteinExistence type="predicted"/>
<protein>
    <recommendedName>
        <fullName evidence="3">AMP-activated protein kinase glycogen-binding domain-containing protein</fullName>
    </recommendedName>
</protein>
<feature type="compositionally biased region" description="Basic and acidic residues" evidence="1">
    <location>
        <begin position="592"/>
        <end position="606"/>
    </location>
</feature>
<feature type="compositionally biased region" description="Polar residues" evidence="1">
    <location>
        <begin position="237"/>
        <end position="250"/>
    </location>
</feature>
<organism evidence="4 5">
    <name type="scientific">Hyaloscypha bicolor E</name>
    <dbReference type="NCBI Taxonomy" id="1095630"/>
    <lineage>
        <taxon>Eukaryota</taxon>
        <taxon>Fungi</taxon>
        <taxon>Dikarya</taxon>
        <taxon>Ascomycota</taxon>
        <taxon>Pezizomycotina</taxon>
        <taxon>Leotiomycetes</taxon>
        <taxon>Helotiales</taxon>
        <taxon>Hyaloscyphaceae</taxon>
        <taxon>Hyaloscypha</taxon>
        <taxon>Hyaloscypha bicolor</taxon>
    </lineage>
</organism>
<feature type="region of interest" description="Disordered" evidence="1">
    <location>
        <begin position="397"/>
        <end position="430"/>
    </location>
</feature>
<feature type="compositionally biased region" description="Acidic residues" evidence="1">
    <location>
        <begin position="411"/>
        <end position="420"/>
    </location>
</feature>
<keyword evidence="2" id="KW-0472">Membrane</keyword>
<dbReference type="Proteomes" id="UP000235371">
    <property type="component" value="Unassembled WGS sequence"/>
</dbReference>
<sequence length="886" mass="95913">MAPKSVSVTVKYSKPGTQPPLFLAGSFSDPAWHPQEMQYTTNEAGEHEFYKEVQAEEGNVYQYKFRVGEGDWWMLNEDSPTVTDDVGNRNNLLSIPESEEPIAQPKHDEHPPAAAEATSHPVAEMASTISEALAGKKIVEDAPIDTKGEGREVETSKEQAEPKDHTMITPAHTNTPVPESVEDAEEADAEEAVEIPKKVQLNVHHVHEDASITPAAAEDDSARTQHVADSLLHPTDTAHSQEAGRQTDSASLAPFLPGTHEPTSTPAVQVDQPSSETTNSSPTLIIEKVDDELRHGDDFGSAATVGQKDAHLPRSRDAEPDHVVVRSESRTPELADTAAEVSESAALLDRDRDPPTPPMSDEEAGRIGYRRMSSTPIPEVAKTAAEVADVAATLDERPTLHLETAPHASEIQEDDEEDLLDSGASTPASQKAPRFAYECLGEDDIGVPALPTRSQPPIDPLEPVRSPYDEAVAVDWNDPSIEIFPTDRTSILDTIRRLSERLPEDVPDLDIVPPSPVIGPNGQPLEGRSPAPSPAVVPHKISPSLDSITEENDDLQETLVLMPKVSKLASRNGEKENKALSKWLDDSIAAPKETEKASLDGPHEAVEPESTESTEIGPEKITTKPSVEVEPTMQAKDEVESKETPDGKVAEENHQPQFSNITEVEEATVEKTEESPSVEVPRASGEPEMTSKEQREERTAAPEGISSEVNEVGPETPLPAPVEQTSSEKPHVPLPTTPFVVGDRQLGHDDEVREISTDGDSPNITVQPATPAALKTEFVQKPLDAAKSTGIEEENGRQVKSRKNPRSQSPERPITPSSMRSATRDTKSKNLLKAFWRVVFVDWIGGLIRALCGGRGSYTLLAVGAIVLVVIAPTLYSSCTGFSLWG</sequence>
<evidence type="ECO:0000313" key="5">
    <source>
        <dbReference type="Proteomes" id="UP000235371"/>
    </source>
</evidence>
<dbReference type="GeneID" id="36591740"/>
<feature type="region of interest" description="Disordered" evidence="1">
    <location>
        <begin position="140"/>
        <end position="191"/>
    </location>
</feature>
<dbReference type="EMBL" id="KZ613856">
    <property type="protein sequence ID" value="PMD54918.1"/>
    <property type="molecule type" value="Genomic_DNA"/>
</dbReference>
<feature type="region of interest" description="Disordered" evidence="1">
    <location>
        <begin position="591"/>
        <end position="745"/>
    </location>
</feature>
<dbReference type="STRING" id="1095630.A0A2J6SVW3"/>
<dbReference type="InParanoid" id="A0A2J6SVW3"/>
<evidence type="ECO:0000256" key="2">
    <source>
        <dbReference type="SAM" id="Phobius"/>
    </source>
</evidence>
<dbReference type="InterPro" id="IPR032640">
    <property type="entry name" value="AMPK1_CBM"/>
</dbReference>
<dbReference type="OrthoDB" id="5350410at2759"/>
<keyword evidence="2" id="KW-1133">Transmembrane helix</keyword>
<dbReference type="SUPFAM" id="SSF81296">
    <property type="entry name" value="E set domains"/>
    <property type="match status" value="1"/>
</dbReference>
<feature type="compositionally biased region" description="Acidic residues" evidence="1">
    <location>
        <begin position="180"/>
        <end position="191"/>
    </location>
</feature>
<feature type="compositionally biased region" description="Basic and acidic residues" evidence="1">
    <location>
        <begin position="140"/>
        <end position="166"/>
    </location>
</feature>
<dbReference type="Gene3D" id="2.60.40.10">
    <property type="entry name" value="Immunoglobulins"/>
    <property type="match status" value="1"/>
</dbReference>
<feature type="region of interest" description="Disordered" evidence="1">
    <location>
        <begin position="101"/>
        <end position="121"/>
    </location>
</feature>
<dbReference type="InterPro" id="IPR013783">
    <property type="entry name" value="Ig-like_fold"/>
</dbReference>
<feature type="compositionally biased region" description="Polar residues" evidence="1">
    <location>
        <begin position="261"/>
        <end position="283"/>
    </location>
</feature>
<evidence type="ECO:0000313" key="4">
    <source>
        <dbReference type="EMBL" id="PMD54918.1"/>
    </source>
</evidence>
<evidence type="ECO:0000259" key="3">
    <source>
        <dbReference type="Pfam" id="PF16561"/>
    </source>
</evidence>